<dbReference type="EMBL" id="CP000249">
    <property type="protein sequence ID" value="ABD09498.1"/>
    <property type="molecule type" value="Genomic_DNA"/>
</dbReference>
<dbReference type="Gene3D" id="3.30.450.180">
    <property type="match status" value="1"/>
</dbReference>
<organism evidence="2 3">
    <name type="scientific">Frankia casuarinae (strain DSM 45818 / CECT 9043 / HFP020203 / CcI3)</name>
    <dbReference type="NCBI Taxonomy" id="106370"/>
    <lineage>
        <taxon>Bacteria</taxon>
        <taxon>Bacillati</taxon>
        <taxon>Actinomycetota</taxon>
        <taxon>Actinomycetes</taxon>
        <taxon>Frankiales</taxon>
        <taxon>Frankiaceae</taxon>
        <taxon>Frankia</taxon>
    </lineage>
</organism>
<dbReference type="Pfam" id="PF17765">
    <property type="entry name" value="MLTR_LBD"/>
    <property type="match status" value="1"/>
</dbReference>
<dbReference type="HOGENOM" id="CLU_100537_0_0_11"/>
<keyword evidence="3" id="KW-1185">Reference proteome</keyword>
<gene>
    <name evidence="2" type="ordered locus">Francci3_0104</name>
</gene>
<accession>Q2JGU4</accession>
<evidence type="ECO:0000259" key="1">
    <source>
        <dbReference type="Pfam" id="PF17765"/>
    </source>
</evidence>
<dbReference type="InterPro" id="IPR041413">
    <property type="entry name" value="MLTR_LBD"/>
</dbReference>
<protein>
    <submittedName>
        <fullName evidence="2">Transcriptional regulator, XRE family</fullName>
    </submittedName>
</protein>
<evidence type="ECO:0000313" key="3">
    <source>
        <dbReference type="Proteomes" id="UP000001937"/>
    </source>
</evidence>
<dbReference type="KEGG" id="fra:Francci3_0104"/>
<dbReference type="Proteomes" id="UP000001937">
    <property type="component" value="Chromosome"/>
</dbReference>
<dbReference type="PANTHER" id="PTHR35010">
    <property type="entry name" value="BLL4672 PROTEIN-RELATED"/>
    <property type="match status" value="1"/>
</dbReference>
<feature type="domain" description="MmyB-like transcription regulator ligand binding" evidence="1">
    <location>
        <begin position="61"/>
        <end position="232"/>
    </location>
</feature>
<dbReference type="PhylomeDB" id="Q2JGU4"/>
<dbReference type="STRING" id="106370.Francci3_0104"/>
<dbReference type="PANTHER" id="PTHR35010:SF4">
    <property type="entry name" value="BLL5781 PROTEIN"/>
    <property type="match status" value="1"/>
</dbReference>
<reference evidence="2 3" key="1">
    <citation type="journal article" date="2007" name="Genome Res.">
        <title>Genome characteristics of facultatively symbiotic Frankia sp. strains reflect host range and host plant biogeography.</title>
        <authorList>
            <person name="Normand P."/>
            <person name="Lapierre P."/>
            <person name="Tisa L.S."/>
            <person name="Gogarten J.P."/>
            <person name="Alloisio N."/>
            <person name="Bagnarol E."/>
            <person name="Bassi C.A."/>
            <person name="Berry A.M."/>
            <person name="Bickhart D.M."/>
            <person name="Choisne N."/>
            <person name="Couloux A."/>
            <person name="Cournoyer B."/>
            <person name="Cruveiller S."/>
            <person name="Daubin V."/>
            <person name="Demange N."/>
            <person name="Francino M.P."/>
            <person name="Goltsman E."/>
            <person name="Huang Y."/>
            <person name="Kopp O.R."/>
            <person name="Labarre L."/>
            <person name="Lapidus A."/>
            <person name="Lavire C."/>
            <person name="Marechal J."/>
            <person name="Martinez M."/>
            <person name="Mastronunzio J.E."/>
            <person name="Mullin B.C."/>
            <person name="Niemann J."/>
            <person name="Pujic P."/>
            <person name="Rawnsley T."/>
            <person name="Rouy Z."/>
            <person name="Schenowitz C."/>
            <person name="Sellstedt A."/>
            <person name="Tavares F."/>
            <person name="Tomkins J.P."/>
            <person name="Vallenet D."/>
            <person name="Valverde C."/>
            <person name="Wall L.G."/>
            <person name="Wang Y."/>
            <person name="Medigue C."/>
            <person name="Benson D.R."/>
        </authorList>
    </citation>
    <scope>NUCLEOTIDE SEQUENCE [LARGE SCALE GENOMIC DNA]</scope>
    <source>
        <strain evidence="3">DSM 45818 / CECT 9043 / CcI3</strain>
    </source>
</reference>
<sequence>MLPPSARREACFLYRHAAAVPHPDTTRPINRLNQLASLTTARRSRKLRNSSLQDPQMYVLRTGLERLLAAYEPNPALIMDGRYDILTANRGVQALLGDLPKFLLEPPMNAIRITLHPEGLAPRIRNLSEWRAHLLERIDRQVTLRPSSELKELFNEVSAYPAPGSDGDGQAHASLGAEHYPLALPLQIQAGETILSLISTVTTFNTPMDVTVSELAVETFLPADPETAQALQVAMKGAPVV</sequence>
<dbReference type="AlphaFoldDB" id="Q2JGU4"/>
<proteinExistence type="predicted"/>
<evidence type="ECO:0000313" key="2">
    <source>
        <dbReference type="EMBL" id="ABD09498.1"/>
    </source>
</evidence>
<name>Q2JGU4_FRACC</name>
<dbReference type="eggNOG" id="COG1396">
    <property type="taxonomic scope" value="Bacteria"/>
</dbReference>